<name>A0A382IAJ2_9ZZZZ</name>
<evidence type="ECO:0000313" key="2">
    <source>
        <dbReference type="EMBL" id="SVB95943.1"/>
    </source>
</evidence>
<accession>A0A382IAJ2</accession>
<dbReference type="EMBL" id="UINC01065852">
    <property type="protein sequence ID" value="SVB95943.1"/>
    <property type="molecule type" value="Genomic_DNA"/>
</dbReference>
<reference evidence="2" key="1">
    <citation type="submission" date="2018-05" db="EMBL/GenBank/DDBJ databases">
        <authorList>
            <person name="Lanie J.A."/>
            <person name="Ng W.-L."/>
            <person name="Kazmierczak K.M."/>
            <person name="Andrzejewski T.M."/>
            <person name="Davidsen T.M."/>
            <person name="Wayne K.J."/>
            <person name="Tettelin H."/>
            <person name="Glass J.I."/>
            <person name="Rusch D."/>
            <person name="Podicherti R."/>
            <person name="Tsui H.-C.T."/>
            <person name="Winkler M.E."/>
        </authorList>
    </citation>
    <scope>NUCLEOTIDE SEQUENCE</scope>
</reference>
<feature type="region of interest" description="Disordered" evidence="1">
    <location>
        <begin position="1"/>
        <end position="23"/>
    </location>
</feature>
<organism evidence="2">
    <name type="scientific">marine metagenome</name>
    <dbReference type="NCBI Taxonomy" id="408172"/>
    <lineage>
        <taxon>unclassified sequences</taxon>
        <taxon>metagenomes</taxon>
        <taxon>ecological metagenomes</taxon>
    </lineage>
</organism>
<dbReference type="AlphaFoldDB" id="A0A382IAJ2"/>
<gene>
    <name evidence="2" type="ORF">METZ01_LOCUS248797</name>
</gene>
<sequence length="343" mass="35733">KKVGYGKTKTDTNASKKAPNEGNASDFIIKSSQIWAQSSSIPGTIPGSSSSIVNIYTDAASTTVTTTEDATSSDNRTWKTGTTNWIPPTFGSTYQLKVYSGPTGLTDAQSNSTQLFETGSGNDDQWFFDYQSGILHFIGTNIPTAIGTGTSNVIYAVGARYVGTTGIGTDASGSSASFRKADLSAVYADNTINEGDIIEVADNGDGEYAVYMSKQDSPTATGHLTLISSKDSAGGDAATLSATVNHNSGTVTLGDVSATSRPMDVLIDVTAAFDGDTAITIGDDSNNSRLMSASYVDLSETTVFQTNPSYVYNNAIDANNTIKVYVTTSSGSTGTANVRVSYS</sequence>
<evidence type="ECO:0000256" key="1">
    <source>
        <dbReference type="SAM" id="MobiDB-lite"/>
    </source>
</evidence>
<proteinExistence type="predicted"/>
<feature type="non-terminal residue" evidence="2">
    <location>
        <position position="1"/>
    </location>
</feature>
<protein>
    <submittedName>
        <fullName evidence="2">Uncharacterized protein</fullName>
    </submittedName>
</protein>